<dbReference type="GO" id="GO:0000287">
    <property type="term" value="F:magnesium ion binding"/>
    <property type="evidence" value="ECO:0007669"/>
    <property type="project" value="TreeGrafter"/>
</dbReference>
<proteinExistence type="inferred from homology"/>
<organism evidence="6 7">
    <name type="scientific">Panicum virgatum</name>
    <name type="common">Blackwell switchgrass</name>
    <dbReference type="NCBI Taxonomy" id="38727"/>
    <lineage>
        <taxon>Eukaryota</taxon>
        <taxon>Viridiplantae</taxon>
        <taxon>Streptophyta</taxon>
        <taxon>Embryophyta</taxon>
        <taxon>Tracheophyta</taxon>
        <taxon>Spermatophyta</taxon>
        <taxon>Magnoliopsida</taxon>
        <taxon>Liliopsida</taxon>
        <taxon>Poales</taxon>
        <taxon>Poaceae</taxon>
        <taxon>PACMAD clade</taxon>
        <taxon>Panicoideae</taxon>
        <taxon>Panicodae</taxon>
        <taxon>Paniceae</taxon>
        <taxon>Panicinae</taxon>
        <taxon>Panicum</taxon>
        <taxon>Panicum sect. Hiantes</taxon>
    </lineage>
</organism>
<evidence type="ECO:0000256" key="4">
    <source>
        <dbReference type="ARBA" id="ARBA00023239"/>
    </source>
</evidence>
<sequence>MSSSPACSRTAWAWGSRSHWPPSDVDAILRLRDTELKSMGSGSKAFMAYVVEGLGNLLDWDQAMAYQRKNGSFFNSPATTAAAAIHNYNGRALDYLDTLISKFGSSVPTVYPWNAYSRLRMVDTLEKMGIAVGFSGEIDSVLDMIYSSWLANNEEITQDMATCAMAFRLLRLHGYDVASDRLTQFSEESSFHDSVQGHLNDSEALLELYKASQVQILKEEPILENIGSWSAKLLNEQLCSNKISRSVDPAEVEHVLKIPFYGTLDRLEHRWNIEHSKIGGFQMLKSAYRDCQVDEGMVALAADGFHASQVWYQQEL</sequence>
<name>A0A8T0VB62_PANVG</name>
<dbReference type="PANTHER" id="PTHR31739">
    <property type="entry name" value="ENT-COPALYL DIPHOSPHATE SYNTHASE, CHLOROPLASTIC"/>
    <property type="match status" value="1"/>
</dbReference>
<dbReference type="SUPFAM" id="SSF48239">
    <property type="entry name" value="Terpenoid cyclases/Protein prenyltransferases"/>
    <property type="match status" value="1"/>
</dbReference>
<evidence type="ECO:0000313" key="7">
    <source>
        <dbReference type="Proteomes" id="UP000823388"/>
    </source>
</evidence>
<keyword evidence="4" id="KW-0456">Lyase</keyword>
<protein>
    <recommendedName>
        <fullName evidence="5">Terpene synthase N-terminal domain-containing protein</fullName>
    </recommendedName>
</protein>
<comment type="caution">
    <text evidence="6">The sequence shown here is derived from an EMBL/GenBank/DDBJ whole genome shotgun (WGS) entry which is preliminary data.</text>
</comment>
<accession>A0A8T0VB62</accession>
<dbReference type="Gene3D" id="1.50.10.130">
    <property type="entry name" value="Terpene synthase, N-terminal domain"/>
    <property type="match status" value="1"/>
</dbReference>
<dbReference type="Proteomes" id="UP000823388">
    <property type="component" value="Chromosome 3K"/>
</dbReference>
<dbReference type="FunFam" id="1.50.10.130:FF:000003">
    <property type="entry name" value="Ent-cassa-12,15-diene synthase"/>
    <property type="match status" value="1"/>
</dbReference>
<evidence type="ECO:0000256" key="2">
    <source>
        <dbReference type="ARBA" id="ARBA00006333"/>
    </source>
</evidence>
<dbReference type="GO" id="GO:0010333">
    <property type="term" value="F:terpene synthase activity"/>
    <property type="evidence" value="ECO:0007669"/>
    <property type="project" value="InterPro"/>
</dbReference>
<dbReference type="Gene3D" id="1.50.10.160">
    <property type="match status" value="1"/>
</dbReference>
<dbReference type="InterPro" id="IPR036965">
    <property type="entry name" value="Terpene_synth_N_sf"/>
</dbReference>
<evidence type="ECO:0000259" key="5">
    <source>
        <dbReference type="Pfam" id="PF01397"/>
    </source>
</evidence>
<dbReference type="GO" id="GO:0016102">
    <property type="term" value="P:diterpenoid biosynthetic process"/>
    <property type="evidence" value="ECO:0007669"/>
    <property type="project" value="TreeGrafter"/>
</dbReference>
<keyword evidence="3" id="KW-0460">Magnesium</keyword>
<dbReference type="InterPro" id="IPR001906">
    <property type="entry name" value="Terpene_synth_N"/>
</dbReference>
<dbReference type="InterPro" id="IPR008930">
    <property type="entry name" value="Terpenoid_cyclase/PrenylTrfase"/>
</dbReference>
<dbReference type="PANTHER" id="PTHR31739:SF17">
    <property type="entry name" value="ENT-SANDARACOPIMARA-8(14),15-DIENE SYNTHASE, CHLOROPLASTIC"/>
    <property type="match status" value="1"/>
</dbReference>
<comment type="cofactor">
    <cofactor evidence="1">
        <name>Mg(2+)</name>
        <dbReference type="ChEBI" id="CHEBI:18420"/>
    </cofactor>
</comment>
<evidence type="ECO:0000256" key="3">
    <source>
        <dbReference type="ARBA" id="ARBA00022842"/>
    </source>
</evidence>
<evidence type="ECO:0000256" key="1">
    <source>
        <dbReference type="ARBA" id="ARBA00001946"/>
    </source>
</evidence>
<dbReference type="InterPro" id="IPR050148">
    <property type="entry name" value="Terpene_synthase-like"/>
</dbReference>
<comment type="similarity">
    <text evidence="2">Belongs to the terpene synthase family.</text>
</comment>
<gene>
    <name evidence="6" type="ORF">PVAP13_3KG437700</name>
</gene>
<dbReference type="Pfam" id="PF01397">
    <property type="entry name" value="Terpene_synth"/>
    <property type="match status" value="1"/>
</dbReference>
<keyword evidence="7" id="KW-1185">Reference proteome</keyword>
<reference evidence="6" key="1">
    <citation type="submission" date="2020-05" db="EMBL/GenBank/DDBJ databases">
        <title>WGS assembly of Panicum virgatum.</title>
        <authorList>
            <person name="Lovell J.T."/>
            <person name="Jenkins J."/>
            <person name="Shu S."/>
            <person name="Juenger T.E."/>
            <person name="Schmutz J."/>
        </authorList>
    </citation>
    <scope>NUCLEOTIDE SEQUENCE</scope>
    <source>
        <strain evidence="6">AP13</strain>
    </source>
</reference>
<evidence type="ECO:0000313" key="6">
    <source>
        <dbReference type="EMBL" id="KAG2629109.1"/>
    </source>
</evidence>
<dbReference type="AlphaFoldDB" id="A0A8T0VB62"/>
<feature type="domain" description="Terpene synthase N-terminal" evidence="5">
    <location>
        <begin position="59"/>
        <end position="256"/>
    </location>
</feature>
<dbReference type="EMBL" id="CM029041">
    <property type="protein sequence ID" value="KAG2629109.1"/>
    <property type="molecule type" value="Genomic_DNA"/>
</dbReference>